<feature type="domain" description="Endonuclease/exonuclease/phosphatase" evidence="2">
    <location>
        <begin position="385"/>
        <end position="477"/>
    </location>
</feature>
<comment type="caution">
    <text evidence="3">The sequence shown here is derived from an EMBL/GenBank/DDBJ whole genome shotgun (WGS) entry which is preliminary data.</text>
</comment>
<dbReference type="GO" id="GO:0003824">
    <property type="term" value="F:catalytic activity"/>
    <property type="evidence" value="ECO:0007669"/>
    <property type="project" value="InterPro"/>
</dbReference>
<evidence type="ECO:0000256" key="1">
    <source>
        <dbReference type="SAM" id="MobiDB-lite"/>
    </source>
</evidence>
<feature type="non-terminal residue" evidence="3">
    <location>
        <position position="579"/>
    </location>
</feature>
<feature type="non-terminal residue" evidence="3">
    <location>
        <position position="1"/>
    </location>
</feature>
<dbReference type="AlphaFoldDB" id="A0A820G282"/>
<evidence type="ECO:0000259" key="2">
    <source>
        <dbReference type="Pfam" id="PF14529"/>
    </source>
</evidence>
<dbReference type="InterPro" id="IPR005135">
    <property type="entry name" value="Endo/exonuclease/phosphatase"/>
</dbReference>
<proteinExistence type="predicted"/>
<sequence>MVIHKLEDHHWLDNPPTQNPPTQNPPNQNSPLPPHYRGSQDQQAPIYSFNRLLNEFTIILAANGQQAAKIFVPRSIQQIKDTEIVAFVKRVDLEIPDNRITEALTKVGLDVANVTRLNRKEGNIPTSTIKITFKDANNRNTFIHTGLQVDSMHFNAEAASENKKSVQCYICHQYNHVAKYCKTKQQICAKCCDNHCIEQFTAANDAIKCNNCKGKHLATAYDCPNFLEQEKRMLNLINQYSSTSSATTTTLLLHDSNEFPSLPNMYQRQQGLLHNDILDELINLLTKDFKKIEETISSVETLINDDATSSSSSFSDSDEDVQISERPFSLLGYNIFRNDRVGKAGGGVLLAVKEHIKCQEIINKTTHKNEIIAVQIETLLYKSILISSIHVTPTAKIDMNIFEELYSISNNCIIVGDLNATLSEMGSTKTNARGKQLQELLNEGIIDCVDDDSTTFEKNEYEAKLDWILGSHPLLSFITNVETHPTIGTINGHKPLTFDIKIGAEPKPTSPRLSLNFKEAKWTKFRSKLDQQLVLWNNDLSLNSPLNIEDYSMFITNSIMLATKEAVPTPTPTNKSYPL</sequence>
<reference evidence="3" key="1">
    <citation type="submission" date="2021-02" db="EMBL/GenBank/DDBJ databases">
        <authorList>
            <person name="Nowell W R."/>
        </authorList>
    </citation>
    <scope>NUCLEOTIDE SEQUENCE</scope>
</reference>
<protein>
    <recommendedName>
        <fullName evidence="2">Endonuclease/exonuclease/phosphatase domain-containing protein</fullName>
    </recommendedName>
</protein>
<evidence type="ECO:0000313" key="4">
    <source>
        <dbReference type="Proteomes" id="UP000663866"/>
    </source>
</evidence>
<dbReference type="EMBL" id="CAJOBG010009743">
    <property type="protein sequence ID" value="CAF4272625.1"/>
    <property type="molecule type" value="Genomic_DNA"/>
</dbReference>
<accession>A0A820G282</accession>
<organism evidence="3 4">
    <name type="scientific">Rotaria magnacalcarata</name>
    <dbReference type="NCBI Taxonomy" id="392030"/>
    <lineage>
        <taxon>Eukaryota</taxon>
        <taxon>Metazoa</taxon>
        <taxon>Spiralia</taxon>
        <taxon>Gnathifera</taxon>
        <taxon>Rotifera</taxon>
        <taxon>Eurotatoria</taxon>
        <taxon>Bdelloidea</taxon>
        <taxon>Philodinida</taxon>
        <taxon>Philodinidae</taxon>
        <taxon>Rotaria</taxon>
    </lineage>
</organism>
<dbReference type="InterPro" id="IPR036691">
    <property type="entry name" value="Endo/exonu/phosph_ase_sf"/>
</dbReference>
<gene>
    <name evidence="3" type="ORF">OVN521_LOCUS30178</name>
</gene>
<dbReference type="Proteomes" id="UP000663866">
    <property type="component" value="Unassembled WGS sequence"/>
</dbReference>
<evidence type="ECO:0000313" key="3">
    <source>
        <dbReference type="EMBL" id="CAF4272625.1"/>
    </source>
</evidence>
<keyword evidence="4" id="KW-1185">Reference proteome</keyword>
<dbReference type="SUPFAM" id="SSF56219">
    <property type="entry name" value="DNase I-like"/>
    <property type="match status" value="1"/>
</dbReference>
<feature type="region of interest" description="Disordered" evidence="1">
    <location>
        <begin position="1"/>
        <end position="41"/>
    </location>
</feature>
<feature type="compositionally biased region" description="Basic and acidic residues" evidence="1">
    <location>
        <begin position="1"/>
        <end position="12"/>
    </location>
</feature>
<name>A0A820G282_9BILA</name>
<dbReference type="Pfam" id="PF14529">
    <property type="entry name" value="Exo_endo_phos_2"/>
    <property type="match status" value="1"/>
</dbReference>
<dbReference type="Gene3D" id="3.60.10.10">
    <property type="entry name" value="Endonuclease/exonuclease/phosphatase"/>
    <property type="match status" value="1"/>
</dbReference>